<gene>
    <name evidence="2" type="ORF">SAMN05443639_105162</name>
</gene>
<name>A0A1I0HWU6_9BACT</name>
<proteinExistence type="predicted"/>
<feature type="region of interest" description="Disordered" evidence="1">
    <location>
        <begin position="1"/>
        <end position="46"/>
    </location>
</feature>
<dbReference type="EMBL" id="FOIJ01000005">
    <property type="protein sequence ID" value="SET88536.1"/>
    <property type="molecule type" value="Genomic_DNA"/>
</dbReference>
<evidence type="ECO:0000256" key="1">
    <source>
        <dbReference type="SAM" id="MobiDB-lite"/>
    </source>
</evidence>
<dbReference type="AlphaFoldDB" id="A0A1I0HWU6"/>
<reference evidence="3" key="1">
    <citation type="submission" date="2016-10" db="EMBL/GenBank/DDBJ databases">
        <authorList>
            <person name="Varghese N."/>
            <person name="Submissions S."/>
        </authorList>
    </citation>
    <scope>NUCLEOTIDE SEQUENCE [LARGE SCALE GENOMIC DNA]</scope>
    <source>
        <strain evidence="3">DSM 16858</strain>
    </source>
</reference>
<accession>A0A1I0HWU6</accession>
<evidence type="ECO:0000313" key="2">
    <source>
        <dbReference type="EMBL" id="SET88536.1"/>
    </source>
</evidence>
<protein>
    <submittedName>
        <fullName evidence="2">Uncharacterized protein</fullName>
    </submittedName>
</protein>
<organism evidence="2 3">
    <name type="scientific">Stigmatella erecta</name>
    <dbReference type="NCBI Taxonomy" id="83460"/>
    <lineage>
        <taxon>Bacteria</taxon>
        <taxon>Pseudomonadati</taxon>
        <taxon>Myxococcota</taxon>
        <taxon>Myxococcia</taxon>
        <taxon>Myxococcales</taxon>
        <taxon>Cystobacterineae</taxon>
        <taxon>Archangiaceae</taxon>
        <taxon>Stigmatella</taxon>
    </lineage>
</organism>
<evidence type="ECO:0000313" key="3">
    <source>
        <dbReference type="Proteomes" id="UP000199181"/>
    </source>
</evidence>
<keyword evidence="3" id="KW-1185">Reference proteome</keyword>
<sequence length="782" mass="81521">MRIPGSEPRRLKAEIAPKPAAPTRGTQANTVKTTQPTPAAPGTRGVSTFTAAPARAKVDLQGMLARAATTEATAAASGTGPTPPVADPVQEAATRVRQAGARGPAAAMDALRVEAEKLGDPTKVDALIQECRVEVEAAAGTLADRVKNNKDDSGSNRATRDIVEDMSAMTDLAGEAGTRQISEAVAQKMADRLDANEGDLNQLDDAFRELADKGQGSKLALAVAERMINGTGLVDAGNSLLNAGTDAIGKLTGEYKTAQGEYSQHEARLAQDLAAFGPGMTDAEKRRYSEEFWKVPEHADAKAKMEGAESKLAAAMEAGRPQLEQLARQGDADAAKKLMEGYEVLSSSIHHADDALSFVADMNKAENADLLGAIDQHTDGDIQTRMGENIVAVATPRAQGEAIAQAEQGDPKGLEAFSGLMEAIGAGSNMKDLATEVRGLSETLKKLRENPGQVRFDNLVQDWQGKSKLGKAMAIAGVAAGIYTAATDPSEAERIKAGLGAVKGGLEITAGVLGTFGSAAKVAGAAELAGKFVPYVGLAIDAVQMGQDIHALVNDPNIGEGIAAFGTGVSLLGDLAGCVPILGTLPDGALGLAGELIHTIGGFISGIIEGNEAQEKLNAERASLLEKAGVPQDVRELLTASSNTILQTQLGQLGMDREDFLSTLGDLLDPALQDGRPYMAAMDAAAAFGLKGDEAKAFIDKLRAEFERDPEALNTFENAVGWLDAYSDGVVNDNGGTDRSSLTDQLEQVQDLFARDFPDLASQYGIDNTTAEDINVGYYAAA</sequence>
<dbReference type="Proteomes" id="UP000199181">
    <property type="component" value="Unassembled WGS sequence"/>
</dbReference>
<feature type="compositionally biased region" description="Polar residues" evidence="1">
    <location>
        <begin position="24"/>
        <end position="37"/>
    </location>
</feature>